<dbReference type="AlphaFoldDB" id="A0A841GXA9"/>
<evidence type="ECO:0000313" key="2">
    <source>
        <dbReference type="EMBL" id="MBB6069776.1"/>
    </source>
</evidence>
<comment type="caution">
    <text evidence="2">The sequence shown here is derived from an EMBL/GenBank/DDBJ whole genome shotgun (WGS) entry which is preliminary data.</text>
</comment>
<evidence type="ECO:0000256" key="1">
    <source>
        <dbReference type="SAM" id="SignalP"/>
    </source>
</evidence>
<name>A0A841GXA9_9BACT</name>
<protein>
    <recommendedName>
        <fullName evidence="4">DUF4440 domain-containing protein</fullName>
    </recommendedName>
</protein>
<organism evidence="2 3">
    <name type="scientific">Longimicrobium terrae</name>
    <dbReference type="NCBI Taxonomy" id="1639882"/>
    <lineage>
        <taxon>Bacteria</taxon>
        <taxon>Pseudomonadati</taxon>
        <taxon>Gemmatimonadota</taxon>
        <taxon>Longimicrobiia</taxon>
        <taxon>Longimicrobiales</taxon>
        <taxon>Longimicrobiaceae</taxon>
        <taxon>Longimicrobium</taxon>
    </lineage>
</organism>
<keyword evidence="3" id="KW-1185">Reference proteome</keyword>
<evidence type="ECO:0000313" key="3">
    <source>
        <dbReference type="Proteomes" id="UP000582837"/>
    </source>
</evidence>
<dbReference type="Proteomes" id="UP000582837">
    <property type="component" value="Unassembled WGS sequence"/>
</dbReference>
<dbReference type="EMBL" id="JACHIA010000003">
    <property type="protein sequence ID" value="MBB6069776.1"/>
    <property type="molecule type" value="Genomic_DNA"/>
</dbReference>
<feature type="signal peptide" evidence="1">
    <location>
        <begin position="1"/>
        <end position="22"/>
    </location>
</feature>
<proteinExistence type="predicted"/>
<accession>A0A841GXA9</accession>
<reference evidence="2 3" key="1">
    <citation type="submission" date="2020-08" db="EMBL/GenBank/DDBJ databases">
        <title>Genomic Encyclopedia of Type Strains, Phase IV (KMG-IV): sequencing the most valuable type-strain genomes for metagenomic binning, comparative biology and taxonomic classification.</title>
        <authorList>
            <person name="Goeker M."/>
        </authorList>
    </citation>
    <scope>NUCLEOTIDE SEQUENCE [LARGE SCALE GENOMIC DNA]</scope>
    <source>
        <strain evidence="2 3">DSM 29007</strain>
    </source>
</reference>
<evidence type="ECO:0008006" key="4">
    <source>
        <dbReference type="Google" id="ProtNLM"/>
    </source>
</evidence>
<gene>
    <name evidence="2" type="ORF">HNQ61_001393</name>
</gene>
<dbReference type="RefSeq" id="WP_183685559.1">
    <property type="nucleotide sequence ID" value="NZ_JACHIA010000003.1"/>
</dbReference>
<feature type="chain" id="PRO_5032849515" description="DUF4440 domain-containing protein" evidence="1">
    <location>
        <begin position="23"/>
        <end position="198"/>
    </location>
</feature>
<keyword evidence="1" id="KW-0732">Signal</keyword>
<sequence length="198" mass="21516">MWLSISGVVSAMSLLGATKSWAAAAVLSAFAPIAAGAQSTPDQAQVIGVAVQHLTQIFRRDDRMPEGTLRFDPRRLVSQMIAHPADTGRIQAWEPGPARPPAEVQAVLAAIGAEPGMFEDDHVCATESPRSCTLRTSSAIFATTDPEIDGDSARVNVTAWWRSRWQKQPVQFGRFLVVLTRCPDGVWRVASSRTDYIT</sequence>